<feature type="domain" description="Anoctamin transmembrane" evidence="3">
    <location>
        <begin position="875"/>
        <end position="1289"/>
    </location>
</feature>
<name>A0AA36I2C6_9DINO</name>
<protein>
    <submittedName>
        <fullName evidence="4">Uncharacterized protein</fullName>
    </submittedName>
</protein>
<gene>
    <name evidence="4" type="ORF">EVOR1521_LOCUS7901</name>
</gene>
<organism evidence="4 5">
    <name type="scientific">Effrenium voratum</name>
    <dbReference type="NCBI Taxonomy" id="2562239"/>
    <lineage>
        <taxon>Eukaryota</taxon>
        <taxon>Sar</taxon>
        <taxon>Alveolata</taxon>
        <taxon>Dinophyceae</taxon>
        <taxon>Suessiales</taxon>
        <taxon>Symbiodiniaceae</taxon>
        <taxon>Effrenium</taxon>
    </lineage>
</organism>
<sequence>MRTSADGWADWGCCPWLFGASSRSPALRFAPDASPKDAEVHEVAATPESLPEFFMDIADDHPDQEAASRDLVHANFCAFQEENLLFAPPAPLPLPVLVVTGFLGSGKTTLLKQLMQRRGNLRVACVAHDLAGANVDGAFLASERGLGKGEYLFQQAMAACRDGDIAALSGCACCPGFDDALAAAVRSALTQGADTGLLDYLVLETSGAADPRRMVAALEVRFGPLARVRLDRVATLVDAERFIADASAWEDASQATGEELLQLAQLSVADLVLLNKVDLISEEALGRAEDLLRRLCPHAKVISCCRGDVPVPELLDVEAAVSVAAAVSHEDTPACWQVSSSSLEPARHHESGLSPGLGDGKVHHRVVEWSSRDNGSLVQLSKLQSLLSEQLPRMRRWLRRGKGVLRLAEDPSARWEWELSGQLRFNLRRFEGGAPSSLVLIFSDSVPDAVQREAEAALHALADCDGSLGELEAEASELAKLGFEVLEDPKNAQPCLRFRLTGRDRFKLPADLDLSEPPYRIDLDAMNAELALLVSSEKGPNFLGAGAAICPATKRRVLALLWPLGMKADGDRPSAFSAVLAALRREAEGLLTRRFGHVTTCMCGQEGYVTYEFVERVSRPILRWNKERIRVLGVDIERNEGRWHFAMTFPVRVKGENDKKFDDAVWNPAHLWKSIFPSEMEVDAGLEDGMSWESFTAMVRENVKNYLVELGCEVDQFYSVDMDEIFMVFCLPTGTAMTELAMKVDARVRICPTAYEKTKKFQCPTDIKQGQEFVVRDVGINLKGETVNNQCPAFVRYTHHTQGKAEELTETEILRVCKRGFRTCFSDQHLLQVGVCRLFFAVHKWDQLMELYKRGWNDPTRLIYWPHEGITDEVAEYFGAHAATFFHFYNSFTRWMLFPALVSVIITAARPFVPTGVAHWVDSGFGVGMCIWTTLYLSRYRHLMNVKLLRWGMGGSIDNSIPVRRQFQDELRGTWSEGGRALFHWFLCALFIAETFWMVSFVASLRLKALHAPEGTMFFSIDNETMSSCLKYVVTANIKIVDAVWSPLSIWLSKCENHRTEVDMKSSMVLKLFAVKFVIFYYPFARTIILQPMVEGCPGGEMLGCLRDLRSDLQVFFVTQVISVAAGLLLQLFFMWKTVHNELKRKKDQNKLLTYLEVQGMLAEYDEAAEVEDFMQVALNFGFLSMFGTVCPMMCVLCFLLNFPLKRLLAYRFSFAQQRTIPTMCTGVGSWASILSFLAYIGVTCTCYIVIFCLHNFASEGIKWKLIYFIVGERLLQVLKLILDASVGEKCVAQQRIEECNDDAVDLILHPHLAQRNRHQLASGGTTPMKDHATHTF</sequence>
<feature type="transmembrane region" description="Helical" evidence="1">
    <location>
        <begin position="1237"/>
        <end position="1258"/>
    </location>
</feature>
<accession>A0AA36I2C6</accession>
<dbReference type="InterPro" id="IPR027417">
    <property type="entry name" value="P-loop_NTPase"/>
</dbReference>
<dbReference type="CDD" id="cd03112">
    <property type="entry name" value="CobW-like"/>
    <property type="match status" value="1"/>
</dbReference>
<proteinExistence type="predicted"/>
<dbReference type="Gene3D" id="3.40.50.300">
    <property type="entry name" value="P-loop containing nucleotide triphosphate hydrolases"/>
    <property type="match status" value="1"/>
</dbReference>
<evidence type="ECO:0000313" key="4">
    <source>
        <dbReference type="EMBL" id="CAJ1379764.1"/>
    </source>
</evidence>
<comment type="caution">
    <text evidence="4">The sequence shown here is derived from an EMBL/GenBank/DDBJ whole genome shotgun (WGS) entry which is preliminary data.</text>
</comment>
<feature type="transmembrane region" description="Helical" evidence="1">
    <location>
        <begin position="1181"/>
        <end position="1203"/>
    </location>
</feature>
<evidence type="ECO:0000259" key="2">
    <source>
        <dbReference type="Pfam" id="PF02492"/>
    </source>
</evidence>
<feature type="transmembrane region" description="Helical" evidence="1">
    <location>
        <begin position="1114"/>
        <end position="1136"/>
    </location>
</feature>
<evidence type="ECO:0000259" key="3">
    <source>
        <dbReference type="Pfam" id="PF04547"/>
    </source>
</evidence>
<evidence type="ECO:0000256" key="1">
    <source>
        <dbReference type="SAM" id="Phobius"/>
    </source>
</evidence>
<dbReference type="PANTHER" id="PTHR43603">
    <property type="entry name" value="COBW DOMAIN-CONTAINING PROTEIN DDB_G0274527"/>
    <property type="match status" value="1"/>
</dbReference>
<feature type="domain" description="CobW/HypB/UreG nucleotide-binding" evidence="2">
    <location>
        <begin position="95"/>
        <end position="302"/>
    </location>
</feature>
<keyword evidence="1" id="KW-1133">Transmembrane helix</keyword>
<dbReference type="InterPro" id="IPR049452">
    <property type="entry name" value="Anoctamin_TM"/>
</dbReference>
<keyword evidence="1" id="KW-0472">Membrane</keyword>
<feature type="transmembrane region" description="Helical" evidence="1">
    <location>
        <begin position="1073"/>
        <end position="1094"/>
    </location>
</feature>
<dbReference type="Proteomes" id="UP001178507">
    <property type="component" value="Unassembled WGS sequence"/>
</dbReference>
<dbReference type="Pfam" id="PF02492">
    <property type="entry name" value="cobW"/>
    <property type="match status" value="1"/>
</dbReference>
<dbReference type="PANTHER" id="PTHR43603:SF1">
    <property type="entry name" value="ZINC-REGULATED GTPASE METALLOPROTEIN ACTIVATOR 1"/>
    <property type="match status" value="1"/>
</dbReference>
<dbReference type="Pfam" id="PF04547">
    <property type="entry name" value="Anoctamin"/>
    <property type="match status" value="1"/>
</dbReference>
<keyword evidence="5" id="KW-1185">Reference proteome</keyword>
<dbReference type="InterPro" id="IPR003495">
    <property type="entry name" value="CobW/HypB/UreG_nucleotide-bd"/>
</dbReference>
<feature type="transmembrane region" description="Helical" evidence="1">
    <location>
        <begin position="982"/>
        <end position="1003"/>
    </location>
</feature>
<dbReference type="InterPro" id="IPR051927">
    <property type="entry name" value="Zn_Chap_cDPG_Synth"/>
</dbReference>
<dbReference type="EMBL" id="CAUJNA010000657">
    <property type="protein sequence ID" value="CAJ1379764.1"/>
    <property type="molecule type" value="Genomic_DNA"/>
</dbReference>
<evidence type="ECO:0000313" key="5">
    <source>
        <dbReference type="Proteomes" id="UP001178507"/>
    </source>
</evidence>
<reference evidence="4" key="1">
    <citation type="submission" date="2023-08" db="EMBL/GenBank/DDBJ databases">
        <authorList>
            <person name="Chen Y."/>
            <person name="Shah S."/>
            <person name="Dougan E. K."/>
            <person name="Thang M."/>
            <person name="Chan C."/>
        </authorList>
    </citation>
    <scope>NUCLEOTIDE SEQUENCE</scope>
</reference>
<dbReference type="SUPFAM" id="SSF52540">
    <property type="entry name" value="P-loop containing nucleoside triphosphate hydrolases"/>
    <property type="match status" value="1"/>
</dbReference>
<keyword evidence="1" id="KW-0812">Transmembrane</keyword>